<evidence type="ECO:0000313" key="3">
    <source>
        <dbReference type="Proteomes" id="UP001152759"/>
    </source>
</evidence>
<dbReference type="SMART" id="SM00164">
    <property type="entry name" value="TBC"/>
    <property type="match status" value="1"/>
</dbReference>
<dbReference type="Gene3D" id="1.10.472.80">
    <property type="entry name" value="Ypt/Rab-GAP domain of gyp1p, domain 3"/>
    <property type="match status" value="1"/>
</dbReference>
<evidence type="ECO:0000313" key="2">
    <source>
        <dbReference type="EMBL" id="CAH0387463.1"/>
    </source>
</evidence>
<dbReference type="PANTHER" id="PTHR16110">
    <property type="entry name" value="TBC1 DOMAIN FAMILY MEMBER 19"/>
    <property type="match status" value="1"/>
</dbReference>
<dbReference type="Proteomes" id="UP001152759">
    <property type="component" value="Chromosome 3"/>
</dbReference>
<dbReference type="InterPro" id="IPR000195">
    <property type="entry name" value="Rab-GAP-TBC_dom"/>
</dbReference>
<accession>A0A9P0AAV0</accession>
<dbReference type="EMBL" id="OU963864">
    <property type="protein sequence ID" value="CAH0387463.1"/>
    <property type="molecule type" value="Genomic_DNA"/>
</dbReference>
<keyword evidence="3" id="KW-1185">Reference proteome</keyword>
<feature type="domain" description="Rab-GAP TBC" evidence="1">
    <location>
        <begin position="254"/>
        <end position="475"/>
    </location>
</feature>
<organism evidence="2 3">
    <name type="scientific">Bemisia tabaci</name>
    <name type="common">Sweetpotato whitefly</name>
    <name type="synonym">Aleurodes tabaci</name>
    <dbReference type="NCBI Taxonomy" id="7038"/>
    <lineage>
        <taxon>Eukaryota</taxon>
        <taxon>Metazoa</taxon>
        <taxon>Ecdysozoa</taxon>
        <taxon>Arthropoda</taxon>
        <taxon>Hexapoda</taxon>
        <taxon>Insecta</taxon>
        <taxon>Pterygota</taxon>
        <taxon>Neoptera</taxon>
        <taxon>Paraneoptera</taxon>
        <taxon>Hemiptera</taxon>
        <taxon>Sternorrhyncha</taxon>
        <taxon>Aleyrodoidea</taxon>
        <taxon>Aleyrodidae</taxon>
        <taxon>Aleyrodinae</taxon>
        <taxon>Bemisia</taxon>
    </lineage>
</organism>
<proteinExistence type="predicted"/>
<evidence type="ECO:0000259" key="1">
    <source>
        <dbReference type="PROSITE" id="PS50086"/>
    </source>
</evidence>
<gene>
    <name evidence="2" type="ORF">BEMITA_LOCUS6477</name>
</gene>
<protein>
    <recommendedName>
        <fullName evidence="1">Rab-GAP TBC domain-containing protein</fullName>
    </recommendedName>
</protein>
<dbReference type="InterPro" id="IPR035969">
    <property type="entry name" value="Rab-GAP_TBC_sf"/>
</dbReference>
<dbReference type="AlphaFoldDB" id="A0A9P0AAV0"/>
<dbReference type="SUPFAM" id="SSF47923">
    <property type="entry name" value="Ypt/Rab-GAP domain of gyp1p"/>
    <property type="match status" value="1"/>
</dbReference>
<reference evidence="2" key="1">
    <citation type="submission" date="2021-12" db="EMBL/GenBank/DDBJ databases">
        <authorList>
            <person name="King R."/>
        </authorList>
    </citation>
    <scope>NUCLEOTIDE SEQUENCE</scope>
</reference>
<dbReference type="PROSITE" id="PS50086">
    <property type="entry name" value="TBC_RABGAP"/>
    <property type="match status" value="1"/>
</dbReference>
<dbReference type="Pfam" id="PF00566">
    <property type="entry name" value="RabGAP-TBC"/>
    <property type="match status" value="1"/>
</dbReference>
<sequence>MDELKIKSIHFTAEKFANEITSIDAYCKFYAELQKTVASKSVTLDDFKKCLLESLSSSGMETDLRNSVFHLMRSIHNSQDVCSYKDKEPLEYLKKAQMLWEKRIHKSLNSMSADINSLSLARFRLASDRDEILEKWKELSTYEIDLTQYRPVYAPKDFLQVLLWLRNPNFRSFNFKINDGTWEFTHLSLKVKSFAELKILYGEISRGEPLIGVHHEMPSQRAPYPSLEAERIALGEKVIAFNHAPAAQEYLKKGAPLCIRARIWTQLLGSTVTPEREEYFNRLKQRVLQYDLVVDKLIIKDVQLTASNDPSYFVFEDLLYQIMLCFYRDTDVLSIFHHICATPIRGVLRGKAPTTKNSVYYPPNGIIPFHGFTMYACPLCYLYKEPVAVYCTFKAFYMRYWFRMHEVSSSEQGILALCLLFARLLQRYEPVLWMHFKTNHIQPVRVVFKWLMRGFSGYLAVEQLLLLWDVILAYDSLEVISILAVAILSFRKDSLFQVNNQQDVEGVLADLSTIRVMPLIQMSLIRETIP</sequence>
<dbReference type="InterPro" id="IPR042507">
    <property type="entry name" value="TBC1D19"/>
</dbReference>
<name>A0A9P0AAV0_BEMTA</name>
<dbReference type="PANTHER" id="PTHR16110:SF1">
    <property type="entry name" value="TBC1 DOMAIN FAMILY MEMBER 19"/>
    <property type="match status" value="1"/>
</dbReference>